<reference evidence="2 3" key="1">
    <citation type="journal article" date="2016" name="Nat. Commun.">
        <title>Thousands of microbial genomes shed light on interconnected biogeochemical processes in an aquifer system.</title>
        <authorList>
            <person name="Anantharaman K."/>
            <person name="Brown C.T."/>
            <person name="Hug L.A."/>
            <person name="Sharon I."/>
            <person name="Castelle C.J."/>
            <person name="Probst A.J."/>
            <person name="Thomas B.C."/>
            <person name="Singh A."/>
            <person name="Wilkins M.J."/>
            <person name="Karaoz U."/>
            <person name="Brodie E.L."/>
            <person name="Williams K.H."/>
            <person name="Hubbard S.S."/>
            <person name="Banfield J.F."/>
        </authorList>
    </citation>
    <scope>NUCLEOTIDE SEQUENCE [LARGE SCALE GENOMIC DNA]</scope>
</reference>
<dbReference type="Proteomes" id="UP000176614">
    <property type="component" value="Unassembled WGS sequence"/>
</dbReference>
<proteinExistence type="predicted"/>
<keyword evidence="1" id="KW-0472">Membrane</keyword>
<keyword evidence="1" id="KW-0812">Transmembrane</keyword>
<feature type="transmembrane region" description="Helical" evidence="1">
    <location>
        <begin position="60"/>
        <end position="93"/>
    </location>
</feature>
<gene>
    <name evidence="2" type="ORF">A2264_00370</name>
</gene>
<evidence type="ECO:0000313" key="3">
    <source>
        <dbReference type="Proteomes" id="UP000176614"/>
    </source>
</evidence>
<keyword evidence="1" id="KW-1133">Transmembrane helix</keyword>
<protein>
    <recommendedName>
        <fullName evidence="4">DUF5673 domain-containing protein</fullName>
    </recommendedName>
</protein>
<organism evidence="2 3">
    <name type="scientific">candidate division WWE3 bacterium RIFOXYA2_FULL_46_9</name>
    <dbReference type="NCBI Taxonomy" id="1802636"/>
    <lineage>
        <taxon>Bacteria</taxon>
        <taxon>Katanobacteria</taxon>
    </lineage>
</organism>
<evidence type="ECO:0000256" key="1">
    <source>
        <dbReference type="SAM" id="Phobius"/>
    </source>
</evidence>
<name>A0A1F4W138_UNCKA</name>
<comment type="caution">
    <text evidence="2">The sequence shown here is derived from an EMBL/GenBank/DDBJ whole genome shotgun (WGS) entry which is preliminary data.</text>
</comment>
<accession>A0A1F4W138</accession>
<dbReference type="AlphaFoldDB" id="A0A1F4W138"/>
<evidence type="ECO:0000313" key="2">
    <source>
        <dbReference type="EMBL" id="OGC63139.1"/>
    </source>
</evidence>
<sequence>MRLSNITDFFSITQKDSRKQAEKEQVLEKKTLGPKEIFMEWTAASRPHKDFINIKLSRSLTIIALFVGFLLVLMKEFVLIFFVASIYFILYVLSKFSPEQVHYEISNHGVSYGDDMYYWEELKQFFFMSNSGFDILAIDTFVGLPGRLFLTIDARQKEALHKFLVEKIHYIEVEPKNVFDNLYSKISSKIKF</sequence>
<dbReference type="EMBL" id="MEVT01000008">
    <property type="protein sequence ID" value="OGC63139.1"/>
    <property type="molecule type" value="Genomic_DNA"/>
</dbReference>
<evidence type="ECO:0008006" key="4">
    <source>
        <dbReference type="Google" id="ProtNLM"/>
    </source>
</evidence>